<protein>
    <submittedName>
        <fullName evidence="2">Uncharacterized protein</fullName>
    </submittedName>
</protein>
<organism evidence="2">
    <name type="scientific">Arion vulgaris</name>
    <dbReference type="NCBI Taxonomy" id="1028688"/>
    <lineage>
        <taxon>Eukaryota</taxon>
        <taxon>Metazoa</taxon>
        <taxon>Spiralia</taxon>
        <taxon>Lophotrochozoa</taxon>
        <taxon>Mollusca</taxon>
        <taxon>Gastropoda</taxon>
        <taxon>Heterobranchia</taxon>
        <taxon>Euthyneura</taxon>
        <taxon>Panpulmonata</taxon>
        <taxon>Eupulmonata</taxon>
        <taxon>Stylommatophora</taxon>
        <taxon>Helicina</taxon>
        <taxon>Arionoidea</taxon>
        <taxon>Arionidae</taxon>
        <taxon>Arion</taxon>
    </lineage>
</organism>
<feature type="compositionally biased region" description="Basic and acidic residues" evidence="1">
    <location>
        <begin position="55"/>
        <end position="64"/>
    </location>
</feature>
<feature type="non-terminal residue" evidence="2">
    <location>
        <position position="168"/>
    </location>
</feature>
<evidence type="ECO:0000313" key="2">
    <source>
        <dbReference type="EMBL" id="CEK52768.1"/>
    </source>
</evidence>
<evidence type="ECO:0000256" key="1">
    <source>
        <dbReference type="SAM" id="MobiDB-lite"/>
    </source>
</evidence>
<feature type="region of interest" description="Disordered" evidence="1">
    <location>
        <begin position="136"/>
        <end position="168"/>
    </location>
</feature>
<gene>
    <name evidence="2" type="primary">ORF17977</name>
</gene>
<feature type="non-terminal residue" evidence="2">
    <location>
        <position position="1"/>
    </location>
</feature>
<accession>A0A0B6Y9F5</accession>
<feature type="compositionally biased region" description="Basic residues" evidence="1">
    <location>
        <begin position="9"/>
        <end position="18"/>
    </location>
</feature>
<reference evidence="2" key="1">
    <citation type="submission" date="2014-12" db="EMBL/GenBank/DDBJ databases">
        <title>Insight into the proteome of Arion vulgaris.</title>
        <authorList>
            <person name="Aradska J."/>
            <person name="Bulat T."/>
            <person name="Smidak R."/>
            <person name="Sarate P."/>
            <person name="Gangsoo J."/>
            <person name="Sialana F."/>
            <person name="Bilban M."/>
            <person name="Lubec G."/>
        </authorList>
    </citation>
    <scope>NUCLEOTIDE SEQUENCE</scope>
    <source>
        <tissue evidence="2">Skin</tissue>
    </source>
</reference>
<dbReference type="AlphaFoldDB" id="A0A0B6Y9F5"/>
<feature type="region of interest" description="Disordered" evidence="1">
    <location>
        <begin position="1"/>
        <end position="70"/>
    </location>
</feature>
<feature type="compositionally biased region" description="Polar residues" evidence="1">
    <location>
        <begin position="144"/>
        <end position="159"/>
    </location>
</feature>
<proteinExistence type="predicted"/>
<dbReference type="EMBL" id="HACG01005903">
    <property type="protein sequence ID" value="CEK52768.1"/>
    <property type="molecule type" value="Transcribed_RNA"/>
</dbReference>
<sequence>QFLDVSKRSPSRHSRPSPRNHEPESAQLSEIRASEEPLQVSVKGRRGQRVVSAEEVGRHNDQARRLSSLSPTLDQDQIINAYTQLLDDPDDSSSIDVSSLASDELDGDLKNTLNVIRRTGTKSTIKENSVLNQTMLPTDDSMNRQDPSNLQPNDSSTPVRHTFLNADP</sequence>
<name>A0A0B6Y9F5_9EUPU</name>